<organism evidence="6 7">
    <name type="scientific">Alteromonas lipolytica</name>
    <dbReference type="NCBI Taxonomy" id="1856405"/>
    <lineage>
        <taxon>Bacteria</taxon>
        <taxon>Pseudomonadati</taxon>
        <taxon>Pseudomonadota</taxon>
        <taxon>Gammaproteobacteria</taxon>
        <taxon>Alteromonadales</taxon>
        <taxon>Alteromonadaceae</taxon>
        <taxon>Alteromonas/Salinimonas group</taxon>
        <taxon>Alteromonas</taxon>
    </lineage>
</organism>
<dbReference type="GO" id="GO:0043565">
    <property type="term" value="F:sequence-specific DNA binding"/>
    <property type="evidence" value="ECO:0007669"/>
    <property type="project" value="TreeGrafter"/>
</dbReference>
<comment type="similarity">
    <text evidence="1">Belongs to the LysR transcriptional regulatory family.</text>
</comment>
<evidence type="ECO:0000313" key="6">
    <source>
        <dbReference type="EMBL" id="OFI36266.1"/>
    </source>
</evidence>
<dbReference type="PRINTS" id="PR00039">
    <property type="entry name" value="HTHLYSR"/>
</dbReference>
<dbReference type="Proteomes" id="UP000176037">
    <property type="component" value="Unassembled WGS sequence"/>
</dbReference>
<reference evidence="6 7" key="1">
    <citation type="submission" date="2016-09" db="EMBL/GenBank/DDBJ databases">
        <title>Alteromonas lipolytica, a new species isolated from sea water.</title>
        <authorList>
            <person name="Wu Y.-H."/>
            <person name="Cheng H."/>
            <person name="Xu X.-W."/>
        </authorList>
    </citation>
    <scope>NUCLEOTIDE SEQUENCE [LARGE SCALE GENOMIC DNA]</scope>
    <source>
        <strain evidence="6 7">JW12</strain>
    </source>
</reference>
<feature type="domain" description="HTH lysR-type" evidence="5">
    <location>
        <begin position="4"/>
        <end position="61"/>
    </location>
</feature>
<dbReference type="Pfam" id="PF00126">
    <property type="entry name" value="HTH_1"/>
    <property type="match status" value="1"/>
</dbReference>
<dbReference type="PANTHER" id="PTHR30537:SF1">
    <property type="entry name" value="HTH-TYPE TRANSCRIPTIONAL REGULATOR PGRR"/>
    <property type="match status" value="1"/>
</dbReference>
<sequence length="299" mass="34000">MLRDNLNDLVALSVVVKEGSFTKAARQLGVSQSALSHAVKGLEDRLGTRLLSRSTRSLYPTDAGRQLLKVIDPSFASIQDAITNLGEWQDNPSGTVKIISCRYAAHALVWPRLRNKLNNYPNLHIELLVDNRVDDIIAEHYDMGIRIEQEIPKDMISFPISEKEGMVIAGSPEYLDRYGYPQKPEDLLKHNCIKVRKLNDGRTFEWILQENGKPFVQKVNGQWTFSDNGHAWHAALDGAGLAYLPYDLFEWKAREGRLVQVLKEWMPLSPGFHLFYPNRRHHSRAFSLVLEALKSEPTA</sequence>
<dbReference type="RefSeq" id="WP_070174673.1">
    <property type="nucleotide sequence ID" value="NZ_BMJR01000007.1"/>
</dbReference>
<dbReference type="GO" id="GO:0003700">
    <property type="term" value="F:DNA-binding transcription factor activity"/>
    <property type="evidence" value="ECO:0007669"/>
    <property type="project" value="InterPro"/>
</dbReference>
<keyword evidence="3" id="KW-0238">DNA-binding</keyword>
<evidence type="ECO:0000313" key="7">
    <source>
        <dbReference type="Proteomes" id="UP000176037"/>
    </source>
</evidence>
<evidence type="ECO:0000256" key="2">
    <source>
        <dbReference type="ARBA" id="ARBA00023015"/>
    </source>
</evidence>
<keyword evidence="2" id="KW-0805">Transcription regulation</keyword>
<dbReference type="InterPro" id="IPR036390">
    <property type="entry name" value="WH_DNA-bd_sf"/>
</dbReference>
<dbReference type="InterPro" id="IPR005119">
    <property type="entry name" value="LysR_subst-bd"/>
</dbReference>
<proteinExistence type="inferred from homology"/>
<dbReference type="InterPro" id="IPR000847">
    <property type="entry name" value="LysR_HTH_N"/>
</dbReference>
<dbReference type="PROSITE" id="PS50931">
    <property type="entry name" value="HTH_LYSR"/>
    <property type="match status" value="1"/>
</dbReference>
<dbReference type="SUPFAM" id="SSF53850">
    <property type="entry name" value="Periplasmic binding protein-like II"/>
    <property type="match status" value="1"/>
</dbReference>
<dbReference type="InterPro" id="IPR036388">
    <property type="entry name" value="WH-like_DNA-bd_sf"/>
</dbReference>
<dbReference type="InterPro" id="IPR058163">
    <property type="entry name" value="LysR-type_TF_proteobact-type"/>
</dbReference>
<dbReference type="SUPFAM" id="SSF46785">
    <property type="entry name" value="Winged helix' DNA-binding domain"/>
    <property type="match status" value="1"/>
</dbReference>
<accession>A0A1E8FKI4</accession>
<evidence type="ECO:0000256" key="4">
    <source>
        <dbReference type="ARBA" id="ARBA00023163"/>
    </source>
</evidence>
<evidence type="ECO:0000256" key="1">
    <source>
        <dbReference type="ARBA" id="ARBA00009437"/>
    </source>
</evidence>
<evidence type="ECO:0000256" key="3">
    <source>
        <dbReference type="ARBA" id="ARBA00023125"/>
    </source>
</evidence>
<gene>
    <name evidence="6" type="ORF">BFC17_09095</name>
</gene>
<name>A0A1E8FKI4_9ALTE</name>
<dbReference type="OrthoDB" id="9786526at2"/>
<dbReference type="Pfam" id="PF03466">
    <property type="entry name" value="LysR_substrate"/>
    <property type="match status" value="1"/>
</dbReference>
<dbReference type="PANTHER" id="PTHR30537">
    <property type="entry name" value="HTH-TYPE TRANSCRIPTIONAL REGULATOR"/>
    <property type="match status" value="1"/>
</dbReference>
<dbReference type="FunFam" id="1.10.10.10:FF:000001">
    <property type="entry name" value="LysR family transcriptional regulator"/>
    <property type="match status" value="1"/>
</dbReference>
<protein>
    <recommendedName>
        <fullName evidence="5">HTH lysR-type domain-containing protein</fullName>
    </recommendedName>
</protein>
<dbReference type="Gene3D" id="1.10.10.10">
    <property type="entry name" value="Winged helix-like DNA-binding domain superfamily/Winged helix DNA-binding domain"/>
    <property type="match status" value="1"/>
</dbReference>
<dbReference type="EMBL" id="MJIC01000002">
    <property type="protein sequence ID" value="OFI36266.1"/>
    <property type="molecule type" value="Genomic_DNA"/>
</dbReference>
<keyword evidence="7" id="KW-1185">Reference proteome</keyword>
<comment type="caution">
    <text evidence="6">The sequence shown here is derived from an EMBL/GenBank/DDBJ whole genome shotgun (WGS) entry which is preliminary data.</text>
</comment>
<evidence type="ECO:0000259" key="5">
    <source>
        <dbReference type="PROSITE" id="PS50931"/>
    </source>
</evidence>
<keyword evidence="4" id="KW-0804">Transcription</keyword>
<dbReference type="AlphaFoldDB" id="A0A1E8FKI4"/>
<dbReference type="STRING" id="1856405.BFC17_09095"/>
<dbReference type="GO" id="GO:0006351">
    <property type="term" value="P:DNA-templated transcription"/>
    <property type="evidence" value="ECO:0007669"/>
    <property type="project" value="TreeGrafter"/>
</dbReference>
<dbReference type="Gene3D" id="3.40.190.290">
    <property type="match status" value="1"/>
</dbReference>